<proteinExistence type="predicted"/>
<evidence type="ECO:0000313" key="1">
    <source>
        <dbReference type="EMBL" id="KAG2289005.1"/>
    </source>
</evidence>
<dbReference type="EMBL" id="JAAMPC010000010">
    <property type="protein sequence ID" value="KAG2289005.1"/>
    <property type="molecule type" value="Genomic_DNA"/>
</dbReference>
<sequence length="82" mass="9203">MPTKQVQVCKRILQTMLAKSIPIKKDHPLHSTTTFSKPYEGMVIREHSGLTLEEVRDEVLLLRGSKSVGGGVCVVWVWVSLE</sequence>
<evidence type="ECO:0000313" key="2">
    <source>
        <dbReference type="Proteomes" id="UP000886595"/>
    </source>
</evidence>
<organism evidence="1 2">
    <name type="scientific">Brassica carinata</name>
    <name type="common">Ethiopian mustard</name>
    <name type="synonym">Abyssinian cabbage</name>
    <dbReference type="NCBI Taxonomy" id="52824"/>
    <lineage>
        <taxon>Eukaryota</taxon>
        <taxon>Viridiplantae</taxon>
        <taxon>Streptophyta</taxon>
        <taxon>Embryophyta</taxon>
        <taxon>Tracheophyta</taxon>
        <taxon>Spermatophyta</taxon>
        <taxon>Magnoliopsida</taxon>
        <taxon>eudicotyledons</taxon>
        <taxon>Gunneridae</taxon>
        <taxon>Pentapetalae</taxon>
        <taxon>rosids</taxon>
        <taxon>malvids</taxon>
        <taxon>Brassicales</taxon>
        <taxon>Brassicaceae</taxon>
        <taxon>Brassiceae</taxon>
        <taxon>Brassica</taxon>
    </lineage>
</organism>
<keyword evidence="2" id="KW-1185">Reference proteome</keyword>
<accession>A0A8X7UR18</accession>
<comment type="caution">
    <text evidence="1">The sequence shown here is derived from an EMBL/GenBank/DDBJ whole genome shotgun (WGS) entry which is preliminary data.</text>
</comment>
<dbReference type="Proteomes" id="UP000886595">
    <property type="component" value="Unassembled WGS sequence"/>
</dbReference>
<reference evidence="1 2" key="1">
    <citation type="submission" date="2020-02" db="EMBL/GenBank/DDBJ databases">
        <authorList>
            <person name="Ma Q."/>
            <person name="Huang Y."/>
            <person name="Song X."/>
            <person name="Pei D."/>
        </authorList>
    </citation>
    <scope>NUCLEOTIDE SEQUENCE [LARGE SCALE GENOMIC DNA]</scope>
    <source>
        <strain evidence="1">Sxm20200214</strain>
        <tissue evidence="1">Leaf</tissue>
    </source>
</reference>
<name>A0A8X7UR18_BRACI</name>
<dbReference type="AlphaFoldDB" id="A0A8X7UR18"/>
<gene>
    <name evidence="1" type="ORF">Bca52824_048609</name>
</gene>
<protein>
    <submittedName>
        <fullName evidence="1">Uncharacterized protein</fullName>
    </submittedName>
</protein>